<name>A0A8C8DEV3_9TELE</name>
<protein>
    <submittedName>
        <fullName evidence="2">Uncharacterized protein</fullName>
    </submittedName>
</protein>
<sequence>QGSFHTCRTMRGNQTRTKAEPNVNVSTCKRHLQHFYQQFWIHRSPFQHGIRQSFPRVRTVCV</sequence>
<evidence type="ECO:0000256" key="1">
    <source>
        <dbReference type="SAM" id="MobiDB-lite"/>
    </source>
</evidence>
<keyword evidence="3" id="KW-1185">Reference proteome</keyword>
<evidence type="ECO:0000313" key="3">
    <source>
        <dbReference type="Proteomes" id="UP000694383"/>
    </source>
</evidence>
<dbReference type="Ensembl" id="ENSOSIT00000002879.1">
    <property type="protein sequence ID" value="ENSOSIP00000002682.1"/>
    <property type="gene ID" value="ENSOSIG00000001646.1"/>
</dbReference>
<feature type="region of interest" description="Disordered" evidence="1">
    <location>
        <begin position="1"/>
        <end position="22"/>
    </location>
</feature>
<feature type="compositionally biased region" description="Polar residues" evidence="1">
    <location>
        <begin position="1"/>
        <end position="16"/>
    </location>
</feature>
<dbReference type="Proteomes" id="UP000694383">
    <property type="component" value="Unplaced"/>
</dbReference>
<reference evidence="2" key="2">
    <citation type="submission" date="2025-09" db="UniProtKB">
        <authorList>
            <consortium name="Ensembl"/>
        </authorList>
    </citation>
    <scope>IDENTIFICATION</scope>
</reference>
<evidence type="ECO:0000313" key="2">
    <source>
        <dbReference type="Ensembl" id="ENSOSIP00000002682.1"/>
    </source>
</evidence>
<reference evidence="2" key="1">
    <citation type="submission" date="2025-08" db="UniProtKB">
        <authorList>
            <consortium name="Ensembl"/>
        </authorList>
    </citation>
    <scope>IDENTIFICATION</scope>
</reference>
<accession>A0A8C8DEV3</accession>
<organism evidence="2 3">
    <name type="scientific">Oryzias sinensis</name>
    <name type="common">Chinese medaka</name>
    <dbReference type="NCBI Taxonomy" id="183150"/>
    <lineage>
        <taxon>Eukaryota</taxon>
        <taxon>Metazoa</taxon>
        <taxon>Chordata</taxon>
        <taxon>Craniata</taxon>
        <taxon>Vertebrata</taxon>
        <taxon>Euteleostomi</taxon>
        <taxon>Actinopterygii</taxon>
        <taxon>Neopterygii</taxon>
        <taxon>Teleostei</taxon>
        <taxon>Neoteleostei</taxon>
        <taxon>Acanthomorphata</taxon>
        <taxon>Ovalentaria</taxon>
        <taxon>Atherinomorphae</taxon>
        <taxon>Beloniformes</taxon>
        <taxon>Adrianichthyidae</taxon>
        <taxon>Oryziinae</taxon>
        <taxon>Oryzias</taxon>
    </lineage>
</organism>
<proteinExistence type="predicted"/>
<dbReference type="AlphaFoldDB" id="A0A8C8DEV3"/>